<name>A0ABD4T6Q8_9CYAN</name>
<evidence type="ECO:0000313" key="5">
    <source>
        <dbReference type="Proteomes" id="UP000031561"/>
    </source>
</evidence>
<dbReference type="Gene3D" id="2.170.16.10">
    <property type="entry name" value="Hedgehog/Intein (Hint) domain"/>
    <property type="match status" value="1"/>
</dbReference>
<dbReference type="CDD" id="cd04485">
    <property type="entry name" value="DnaE_OBF"/>
    <property type="match status" value="1"/>
</dbReference>
<protein>
    <submittedName>
        <fullName evidence="4">OB-fold nucleic acid binding domain-containing protein</fullName>
    </submittedName>
</protein>
<dbReference type="InterPro" id="IPR029460">
    <property type="entry name" value="DNAPol_HHH"/>
</dbReference>
<dbReference type="InterPro" id="IPR004365">
    <property type="entry name" value="NA-bd_OB_tRNA"/>
</dbReference>
<sequence length="447" mass="49436">MKIICRRSLGQQPVYDIGVPVLHNFLVRGGWVAANCFNKSHSTAYGYVTYQTAYLKANFPVEYMAALLTANSGDQDKIQKYIATCLSMGIEVESPDVNRSGVDFTPTDDRILFGLSAVRNVGLGAIEAILLSREQEGPFHSLAELCDRVDPRIVNRRALEALIHSGALDVLEANRNQLIHDLDLVLDWAQSRAKDRAVGQGNLFDLGTQTGARSPQGSYESAPKAPPVEDFPEPEKLKLEKELLGFYISNHPLREVERPGKLMAPMGLANLEEVPEGVTLSAIVLITEIKPIVTKKGDRMAIVQLEDLTGKTEAVIFPRVFERIGHYIETDRRLMIWGKVDRRDEQLQVIVEDAEPIEDVRLVMVEIPALEAANIQKQQQLKEILRSQAGDHSGKVAVVAKIVAQNQSQLVRLGIQFRVEDEQATVQALKSQGFEAKAAVLLDATAS</sequence>
<feature type="domain" description="DNA polymerase helix-hairpin-helix motif" evidence="3">
    <location>
        <begin position="89"/>
        <end position="178"/>
    </location>
</feature>
<accession>A0ABD4T6Q8</accession>
<dbReference type="AlphaFoldDB" id="A0ABD4T6Q8"/>
<dbReference type="NCBIfam" id="NF005616">
    <property type="entry name" value="PRK07373.1"/>
    <property type="match status" value="1"/>
</dbReference>
<reference evidence="4 5" key="1">
    <citation type="journal article" date="2015" name="Genome Announc.">
        <title>Draft Genome Sequence of Filamentous Marine Cyanobacterium Lyngbya confervoides Strain BDU141951.</title>
        <authorList>
            <person name="Chandrababunaidu M.M."/>
            <person name="Sen D."/>
            <person name="Tripathy S."/>
        </authorList>
    </citation>
    <scope>NUCLEOTIDE SEQUENCE [LARGE SCALE GENOMIC DNA]</scope>
    <source>
        <strain evidence="4 5">BDU141951</strain>
    </source>
</reference>
<keyword evidence="5" id="KW-1185">Reference proteome</keyword>
<dbReference type="PROSITE" id="PS50818">
    <property type="entry name" value="INTEIN_C_TER"/>
    <property type="match status" value="1"/>
</dbReference>
<dbReference type="Gene3D" id="1.10.150.870">
    <property type="match status" value="1"/>
</dbReference>
<dbReference type="PANTHER" id="PTHR32294:SF0">
    <property type="entry name" value="DNA POLYMERASE III SUBUNIT ALPHA"/>
    <property type="match status" value="1"/>
</dbReference>
<comment type="caution">
    <text evidence="4">The sequence shown here is derived from an EMBL/GenBank/DDBJ whole genome shotgun (WGS) entry which is preliminary data.</text>
</comment>
<proteinExistence type="predicted"/>
<evidence type="ECO:0000313" key="4">
    <source>
        <dbReference type="EMBL" id="MCM1984254.1"/>
    </source>
</evidence>
<organism evidence="4 5">
    <name type="scientific">Lyngbya confervoides BDU141951</name>
    <dbReference type="NCBI Taxonomy" id="1574623"/>
    <lineage>
        <taxon>Bacteria</taxon>
        <taxon>Bacillati</taxon>
        <taxon>Cyanobacteriota</taxon>
        <taxon>Cyanophyceae</taxon>
        <taxon>Oscillatoriophycideae</taxon>
        <taxon>Oscillatoriales</taxon>
        <taxon>Microcoleaceae</taxon>
        <taxon>Lyngbya</taxon>
    </lineage>
</organism>
<dbReference type="EMBL" id="JTHE03000091">
    <property type="protein sequence ID" value="MCM1984254.1"/>
    <property type="molecule type" value="Genomic_DNA"/>
</dbReference>
<feature type="compositionally biased region" description="Polar residues" evidence="1">
    <location>
        <begin position="207"/>
        <end position="219"/>
    </location>
</feature>
<dbReference type="RefSeq" id="WP_166275979.1">
    <property type="nucleotide sequence ID" value="NZ_JTHE03000091.1"/>
</dbReference>
<evidence type="ECO:0000256" key="1">
    <source>
        <dbReference type="SAM" id="MobiDB-lite"/>
    </source>
</evidence>
<dbReference type="Proteomes" id="UP000031561">
    <property type="component" value="Unassembled WGS sequence"/>
</dbReference>
<evidence type="ECO:0000259" key="2">
    <source>
        <dbReference type="Pfam" id="PF01336"/>
    </source>
</evidence>
<evidence type="ECO:0000259" key="3">
    <source>
        <dbReference type="Pfam" id="PF14579"/>
    </source>
</evidence>
<dbReference type="Pfam" id="PF14579">
    <property type="entry name" value="HHH_6"/>
    <property type="match status" value="1"/>
</dbReference>
<gene>
    <name evidence="4" type="ORF">QQ91_0015630</name>
</gene>
<feature type="region of interest" description="Disordered" evidence="1">
    <location>
        <begin position="204"/>
        <end position="232"/>
    </location>
</feature>
<feature type="domain" description="OB" evidence="2">
    <location>
        <begin position="286"/>
        <end position="357"/>
    </location>
</feature>
<dbReference type="PANTHER" id="PTHR32294">
    <property type="entry name" value="DNA POLYMERASE III SUBUNIT ALPHA"/>
    <property type="match status" value="1"/>
</dbReference>
<dbReference type="Pfam" id="PF01336">
    <property type="entry name" value="tRNA_anti-codon"/>
    <property type="match status" value="1"/>
</dbReference>
<dbReference type="InterPro" id="IPR030934">
    <property type="entry name" value="Intein_C"/>
</dbReference>
<dbReference type="InterPro" id="IPR004805">
    <property type="entry name" value="DnaE2/DnaE/PolC"/>
</dbReference>